<dbReference type="EMBL" id="JAABOQ010000003">
    <property type="protein sequence ID" value="NER17299.1"/>
    <property type="molecule type" value="Genomic_DNA"/>
</dbReference>
<sequence length="116" mass="13339">MQEIKKIYHNDIGIGFYWKKEENSSQKKVQLVFRDTGFYLTLSQLKEFSSIIEHTTKNDACTNCPHTNCRSILLKTPASFIELAVNKTELHGVLDLVKGVLFKIEMQQLMDGICKN</sequence>
<dbReference type="RefSeq" id="WP_164031651.1">
    <property type="nucleotide sequence ID" value="NZ_JAABOQ010000003.1"/>
</dbReference>
<accession>A0A6M0CN75</accession>
<reference evidence="1 2" key="1">
    <citation type="submission" date="2020-01" db="EMBL/GenBank/DDBJ databases">
        <title>Spongiivirga citrea KCTC 32990T.</title>
        <authorList>
            <person name="Wang G."/>
        </authorList>
    </citation>
    <scope>NUCLEOTIDE SEQUENCE [LARGE SCALE GENOMIC DNA]</scope>
    <source>
        <strain evidence="1 2">KCTC 32990</strain>
    </source>
</reference>
<keyword evidence="2" id="KW-1185">Reference proteome</keyword>
<evidence type="ECO:0000313" key="1">
    <source>
        <dbReference type="EMBL" id="NER17299.1"/>
    </source>
</evidence>
<dbReference type="Proteomes" id="UP000474296">
    <property type="component" value="Unassembled WGS sequence"/>
</dbReference>
<dbReference type="AlphaFoldDB" id="A0A6M0CN75"/>
<comment type="caution">
    <text evidence="1">The sequence shown here is derived from an EMBL/GenBank/DDBJ whole genome shotgun (WGS) entry which is preliminary data.</text>
</comment>
<organism evidence="1 2">
    <name type="scientific">Spongiivirga citrea</name>
    <dbReference type="NCBI Taxonomy" id="1481457"/>
    <lineage>
        <taxon>Bacteria</taxon>
        <taxon>Pseudomonadati</taxon>
        <taxon>Bacteroidota</taxon>
        <taxon>Flavobacteriia</taxon>
        <taxon>Flavobacteriales</taxon>
        <taxon>Flavobacteriaceae</taxon>
        <taxon>Spongiivirga</taxon>
    </lineage>
</organism>
<proteinExistence type="predicted"/>
<gene>
    <name evidence="1" type="ORF">GWK10_08755</name>
</gene>
<protein>
    <submittedName>
        <fullName evidence="1">Uncharacterized protein</fullName>
    </submittedName>
</protein>
<name>A0A6M0CN75_9FLAO</name>
<evidence type="ECO:0000313" key="2">
    <source>
        <dbReference type="Proteomes" id="UP000474296"/>
    </source>
</evidence>